<name>A0A329MLE4_9BACL</name>
<evidence type="ECO:0000313" key="2">
    <source>
        <dbReference type="EMBL" id="RAV20679.1"/>
    </source>
</evidence>
<dbReference type="EMBL" id="QMFB01000007">
    <property type="protein sequence ID" value="RAV20679.1"/>
    <property type="molecule type" value="Genomic_DNA"/>
</dbReference>
<feature type="domain" description="Xylose isomerase-like TIM barrel" evidence="1">
    <location>
        <begin position="21"/>
        <end position="264"/>
    </location>
</feature>
<dbReference type="GO" id="GO:0016853">
    <property type="term" value="F:isomerase activity"/>
    <property type="evidence" value="ECO:0007669"/>
    <property type="project" value="UniProtKB-KW"/>
</dbReference>
<dbReference type="Pfam" id="PF01261">
    <property type="entry name" value="AP_endonuc_2"/>
    <property type="match status" value="1"/>
</dbReference>
<dbReference type="SUPFAM" id="SSF51658">
    <property type="entry name" value="Xylose isomerase-like"/>
    <property type="match status" value="1"/>
</dbReference>
<gene>
    <name evidence="2" type="ORF">DQG23_14300</name>
</gene>
<proteinExistence type="predicted"/>
<dbReference type="OrthoDB" id="9782669at2"/>
<dbReference type="InterPro" id="IPR036237">
    <property type="entry name" value="Xyl_isomerase-like_sf"/>
</dbReference>
<dbReference type="InterPro" id="IPR013022">
    <property type="entry name" value="Xyl_isomerase-like_TIM-brl"/>
</dbReference>
<sequence length="277" mass="30786">MLKGIYQGCFPNDMPLEELFAISRKAGYDAVELVVHHADRVGLTLETTPSEAEEIRRLAEKHGIRLSSLSGGLVRKTPLSSPDEAVRTEGRRVTSKLLELAEAVGADTVLVVPGLVDQTTSYDDCYSRTRDELRKVAAEAERRRVRIGVENVWNHFLLSPLEMARYIDELDSPMLGAYFDVGNVLQFGFPEQWIRILGPRIFKVHVKDFSRRVGNGAGFVVPLLAGDVDWHAVRSALQDIGYDDVLTAEIHSYASAPLQAVYDTARHLDVIIGGESR</sequence>
<evidence type="ECO:0000259" key="1">
    <source>
        <dbReference type="Pfam" id="PF01261"/>
    </source>
</evidence>
<organism evidence="2 3">
    <name type="scientific">Paenibacillus contaminans</name>
    <dbReference type="NCBI Taxonomy" id="450362"/>
    <lineage>
        <taxon>Bacteria</taxon>
        <taxon>Bacillati</taxon>
        <taxon>Bacillota</taxon>
        <taxon>Bacilli</taxon>
        <taxon>Bacillales</taxon>
        <taxon>Paenibacillaceae</taxon>
        <taxon>Paenibacillus</taxon>
    </lineage>
</organism>
<comment type="caution">
    <text evidence="2">The sequence shown here is derived from an EMBL/GenBank/DDBJ whole genome shotgun (WGS) entry which is preliminary data.</text>
</comment>
<evidence type="ECO:0000313" key="3">
    <source>
        <dbReference type="Proteomes" id="UP000250369"/>
    </source>
</evidence>
<keyword evidence="2" id="KW-0413">Isomerase</keyword>
<accession>A0A329MLE4</accession>
<dbReference type="Proteomes" id="UP000250369">
    <property type="component" value="Unassembled WGS sequence"/>
</dbReference>
<reference evidence="2 3" key="1">
    <citation type="journal article" date="2009" name="Int. J. Syst. Evol. Microbiol.">
        <title>Paenibacillus contaminans sp. nov., isolated from a contaminated laboratory plate.</title>
        <authorList>
            <person name="Chou J.H."/>
            <person name="Lee J.H."/>
            <person name="Lin M.C."/>
            <person name="Chang P.S."/>
            <person name="Arun A.B."/>
            <person name="Young C.C."/>
            <person name="Chen W.M."/>
        </authorList>
    </citation>
    <scope>NUCLEOTIDE SEQUENCE [LARGE SCALE GENOMIC DNA]</scope>
    <source>
        <strain evidence="2 3">CKOBP-6</strain>
    </source>
</reference>
<dbReference type="RefSeq" id="WP_113031537.1">
    <property type="nucleotide sequence ID" value="NZ_QMFB01000007.1"/>
</dbReference>
<dbReference type="AlphaFoldDB" id="A0A329MLE4"/>
<dbReference type="PANTHER" id="PTHR12110:SF53">
    <property type="entry name" value="BLR5974 PROTEIN"/>
    <property type="match status" value="1"/>
</dbReference>
<keyword evidence="3" id="KW-1185">Reference proteome</keyword>
<dbReference type="InterPro" id="IPR050312">
    <property type="entry name" value="IolE/XylAMocC-like"/>
</dbReference>
<dbReference type="Gene3D" id="3.20.20.150">
    <property type="entry name" value="Divalent-metal-dependent TIM barrel enzymes"/>
    <property type="match status" value="1"/>
</dbReference>
<dbReference type="PANTHER" id="PTHR12110">
    <property type="entry name" value="HYDROXYPYRUVATE ISOMERASE"/>
    <property type="match status" value="1"/>
</dbReference>
<protein>
    <submittedName>
        <fullName evidence="2">Sugar phosphate isomerase/epimerase</fullName>
    </submittedName>
</protein>